<sequence>MKGKTVAIGLIIFVIVVVGAVYFMVQATFKNNPTQKNHQSVENQSYIEPGTYGWQLK</sequence>
<evidence type="ECO:0000256" key="1">
    <source>
        <dbReference type="SAM" id="Phobius"/>
    </source>
</evidence>
<keyword evidence="3" id="KW-1185">Reference proteome</keyword>
<gene>
    <name evidence="2" type="ORF">SAMN04244570_2072</name>
</gene>
<feature type="transmembrane region" description="Helical" evidence="1">
    <location>
        <begin position="6"/>
        <end position="25"/>
    </location>
</feature>
<organism evidence="2 3">
    <name type="scientific">Sporosarcina newyorkensis</name>
    <dbReference type="NCBI Taxonomy" id="759851"/>
    <lineage>
        <taxon>Bacteria</taxon>
        <taxon>Bacillati</taxon>
        <taxon>Bacillota</taxon>
        <taxon>Bacilli</taxon>
        <taxon>Bacillales</taxon>
        <taxon>Caryophanaceae</taxon>
        <taxon>Sporosarcina</taxon>
    </lineage>
</organism>
<dbReference type="Proteomes" id="UP000190042">
    <property type="component" value="Unassembled WGS sequence"/>
</dbReference>
<evidence type="ECO:0000313" key="2">
    <source>
        <dbReference type="EMBL" id="SKA98424.1"/>
    </source>
</evidence>
<dbReference type="EMBL" id="FUYJ01000003">
    <property type="protein sequence ID" value="SKA98424.1"/>
    <property type="molecule type" value="Genomic_DNA"/>
</dbReference>
<name>A0A1T4Y9A1_9BACL</name>
<evidence type="ECO:0000313" key="3">
    <source>
        <dbReference type="Proteomes" id="UP000190042"/>
    </source>
</evidence>
<keyword evidence="1" id="KW-0472">Membrane</keyword>
<keyword evidence="1" id="KW-0812">Transmembrane</keyword>
<protein>
    <submittedName>
        <fullName evidence="2">Uncharacterized protein</fullName>
    </submittedName>
</protein>
<accession>A0A1T4Y9A1</accession>
<proteinExistence type="predicted"/>
<dbReference type="AlphaFoldDB" id="A0A1T4Y9A1"/>
<keyword evidence="1" id="KW-1133">Transmembrane helix</keyword>
<dbReference type="RefSeq" id="WP_176132529.1">
    <property type="nucleotide sequence ID" value="NZ_FUYJ01000003.1"/>
</dbReference>
<reference evidence="3" key="1">
    <citation type="submission" date="2017-02" db="EMBL/GenBank/DDBJ databases">
        <authorList>
            <person name="Varghese N."/>
            <person name="Submissions S."/>
        </authorList>
    </citation>
    <scope>NUCLEOTIDE SEQUENCE [LARGE SCALE GENOMIC DNA]</scope>
    <source>
        <strain evidence="3">DSM 23966</strain>
    </source>
</reference>